<gene>
    <name evidence="1" type="ORF">KIL84_013849</name>
</gene>
<keyword evidence="2" id="KW-1185">Reference proteome</keyword>
<sequence length="103" mass="11870">MTRSVRREKYFTLSMYSTKEATLKNGFNFAIRNLVTEFQIANEYVCTIIMQKSFFQLLISKMNANTTYVIALWIMKKHSAGSDGRDRAGTLKYVSSHNTHSTD</sequence>
<protein>
    <submittedName>
        <fullName evidence="1">Uncharacterized protein</fullName>
    </submittedName>
</protein>
<organism evidence="1 2">
    <name type="scientific">Mauremys mutica</name>
    <name type="common">yellowpond turtle</name>
    <dbReference type="NCBI Taxonomy" id="74926"/>
    <lineage>
        <taxon>Eukaryota</taxon>
        <taxon>Metazoa</taxon>
        <taxon>Chordata</taxon>
        <taxon>Craniata</taxon>
        <taxon>Vertebrata</taxon>
        <taxon>Euteleostomi</taxon>
        <taxon>Archelosauria</taxon>
        <taxon>Testudinata</taxon>
        <taxon>Testudines</taxon>
        <taxon>Cryptodira</taxon>
        <taxon>Durocryptodira</taxon>
        <taxon>Testudinoidea</taxon>
        <taxon>Geoemydidae</taxon>
        <taxon>Geoemydinae</taxon>
        <taxon>Mauremys</taxon>
    </lineage>
</organism>
<dbReference type="AlphaFoldDB" id="A0A9D4ASV6"/>
<dbReference type="EMBL" id="JAHDVG010000485">
    <property type="protein sequence ID" value="KAH1169259.1"/>
    <property type="molecule type" value="Genomic_DNA"/>
</dbReference>
<dbReference type="Proteomes" id="UP000827986">
    <property type="component" value="Unassembled WGS sequence"/>
</dbReference>
<reference evidence="1" key="1">
    <citation type="submission" date="2021-09" db="EMBL/GenBank/DDBJ databases">
        <title>The genome of Mauremys mutica provides insights into the evolution of semi-aquatic lifestyle.</title>
        <authorList>
            <person name="Gong S."/>
            <person name="Gao Y."/>
        </authorList>
    </citation>
    <scope>NUCLEOTIDE SEQUENCE</scope>
    <source>
        <strain evidence="1">MM-2020</strain>
        <tissue evidence="1">Muscle</tissue>
    </source>
</reference>
<accession>A0A9D4ASV6</accession>
<name>A0A9D4ASV6_9SAUR</name>
<comment type="caution">
    <text evidence="1">The sequence shown here is derived from an EMBL/GenBank/DDBJ whole genome shotgun (WGS) entry which is preliminary data.</text>
</comment>
<evidence type="ECO:0000313" key="1">
    <source>
        <dbReference type="EMBL" id="KAH1169259.1"/>
    </source>
</evidence>
<evidence type="ECO:0000313" key="2">
    <source>
        <dbReference type="Proteomes" id="UP000827986"/>
    </source>
</evidence>
<proteinExistence type="predicted"/>